<dbReference type="Gene3D" id="3.30.565.10">
    <property type="entry name" value="Histidine kinase-like ATPase, C-terminal domain"/>
    <property type="match status" value="1"/>
</dbReference>
<dbReference type="InterPro" id="IPR003018">
    <property type="entry name" value="GAF"/>
</dbReference>
<dbReference type="AlphaFoldDB" id="A0A6B0SWG9"/>
<dbReference type="OrthoDB" id="8127at2157"/>
<dbReference type="Pfam" id="PF00512">
    <property type="entry name" value="HisKA"/>
    <property type="match status" value="1"/>
</dbReference>
<sequence length="985" mass="106222">MADQVRVLHVDPDPESAAPIVGSLERAGRVSTETVGDAETALDRLASTAVDCVVAEYALQDRTGIDLLERVRVDRPLLPFVLHTDEDGDALASRAFAAGATDCLSTDADADRRDRVVDRVVAAVERFRAAGGSAATERPHGVARGVGEALLRATARADALERVCELLVDGGPFSSAGVATLEDDGDDAALEHLTLEEHHTSATPEDSTEPEEYEGTLGSVASALAREALEADGVVVRSDRRREGDAAADESDERERGGSSGRPPNGGWPGGDEHPFDGDEVAAVPIASADTVHGALVVTADAGNVIDRSGRELLERVGNDTAHALDSFETEERLREEADRRRALFSNAPNSVIEGEVLDEGETHRIRSVNEAFEETFGYDPNEAVGSDIADVVVPPERVDDHRRLRSQIAEGESILAEVVRETADGEREFLLSGIPWGSDGDRADGWYVWHVDISERKRRANAIEELHDATGALVEAETADEVGEITADALRDVLDLPYNGVHLYDDRVDGLVPVAWTSETEEVVGTPPTIAPGEGIAGRTYEAGEPRVYGDISDASEPYNPETAIRSQMALPLADHGVLLVGSPERDAFDDLDVSMARTLAEHATAVLHRIEREHVLEELQDRTRRLMQAATPEAIAEVAVETANEVLGAQLSGVHFVRDGGRRLELAAHADSVETSFDELPVYERNSENDPAAAVVWDAFDSGEPRYIDDIRTRERLAAETPSRSVIVYPLDGHGVFIVSSTEPNAFDEPDKTFSEVLATAVVAALDRIEREQELRRRNEQLDEFAGLVSHDLRNPLNVAQGRLVLAREETDSDHLDSAASAIDRAISLLEESLAIARRGHDDGDVELVDLASAVADSWAHTDTAGAELVVDTDRTVAADPSRLKQLLENLIRNAVKHGGDDVRVAVGDVPGGFYVADDGPGIPEAERETVFDIGHTTDDESTGYGLYIVREIARAHGWAVEVSESEDGGARFDVTGVDDDER</sequence>
<dbReference type="InterPro" id="IPR036097">
    <property type="entry name" value="HisK_dim/P_sf"/>
</dbReference>
<dbReference type="Pfam" id="PF00072">
    <property type="entry name" value="Response_reg"/>
    <property type="match status" value="1"/>
</dbReference>
<keyword evidence="4" id="KW-0418">Kinase</keyword>
<dbReference type="PROSITE" id="PS50112">
    <property type="entry name" value="PAS"/>
    <property type="match status" value="1"/>
</dbReference>
<dbReference type="InterPro" id="IPR000014">
    <property type="entry name" value="PAS"/>
</dbReference>
<accession>A0A6B0SWG9</accession>
<dbReference type="Gene3D" id="1.10.287.130">
    <property type="match status" value="1"/>
</dbReference>
<proteinExistence type="predicted"/>
<dbReference type="CDD" id="cd00082">
    <property type="entry name" value="HisKA"/>
    <property type="match status" value="1"/>
</dbReference>
<feature type="region of interest" description="Disordered" evidence="7">
    <location>
        <begin position="235"/>
        <end position="278"/>
    </location>
</feature>
<dbReference type="EMBL" id="WUUS01000002">
    <property type="protein sequence ID" value="MXR40592.1"/>
    <property type="molecule type" value="Genomic_DNA"/>
</dbReference>
<evidence type="ECO:0000259" key="8">
    <source>
        <dbReference type="PROSITE" id="PS50109"/>
    </source>
</evidence>
<comment type="caution">
    <text evidence="6">Lacks conserved residue(s) required for the propagation of feature annotation.</text>
</comment>
<dbReference type="Proteomes" id="UP000437065">
    <property type="component" value="Unassembled WGS sequence"/>
</dbReference>
<dbReference type="InterPro" id="IPR011006">
    <property type="entry name" value="CheY-like_superfamily"/>
</dbReference>
<keyword evidence="12" id="KW-1185">Reference proteome</keyword>
<dbReference type="CDD" id="cd00130">
    <property type="entry name" value="PAS"/>
    <property type="match status" value="1"/>
</dbReference>
<evidence type="ECO:0000256" key="2">
    <source>
        <dbReference type="ARBA" id="ARBA00012438"/>
    </source>
</evidence>
<dbReference type="PANTHER" id="PTHR43711:SF1">
    <property type="entry name" value="HISTIDINE KINASE 1"/>
    <property type="match status" value="1"/>
</dbReference>
<dbReference type="SUPFAM" id="SSF52172">
    <property type="entry name" value="CheY-like"/>
    <property type="match status" value="1"/>
</dbReference>
<reference evidence="11 12" key="1">
    <citation type="submission" date="2019-12" db="EMBL/GenBank/DDBJ databases">
        <title>Isolation and characterization of three novel carbon monoxide-oxidizing members of Halobacteria from salione crusts and soils.</title>
        <authorList>
            <person name="Myers M.R."/>
            <person name="King G.M."/>
        </authorList>
    </citation>
    <scope>NUCLEOTIDE SEQUENCE [LARGE SCALE GENOMIC DNA]</scope>
    <source>
        <strain evidence="11 12">WSA2</strain>
    </source>
</reference>
<comment type="catalytic activity">
    <reaction evidence="1">
        <text>ATP + protein L-histidine = ADP + protein N-phospho-L-histidine.</text>
        <dbReference type="EC" id="2.7.13.3"/>
    </reaction>
</comment>
<dbReference type="SMART" id="SM00065">
    <property type="entry name" value="GAF"/>
    <property type="match status" value="2"/>
</dbReference>
<dbReference type="RefSeq" id="WP_159663806.1">
    <property type="nucleotide sequence ID" value="NZ_WUUS01000002.1"/>
</dbReference>
<comment type="caution">
    <text evidence="11">The sequence shown here is derived from an EMBL/GenBank/DDBJ whole genome shotgun (WGS) entry which is preliminary data.</text>
</comment>
<dbReference type="InterPro" id="IPR036890">
    <property type="entry name" value="HATPase_C_sf"/>
</dbReference>
<dbReference type="InterPro" id="IPR050736">
    <property type="entry name" value="Sensor_HK_Regulatory"/>
</dbReference>
<feature type="domain" description="Response regulatory" evidence="9">
    <location>
        <begin position="6"/>
        <end position="121"/>
    </location>
</feature>
<dbReference type="SMART" id="SM00387">
    <property type="entry name" value="HATPase_c"/>
    <property type="match status" value="1"/>
</dbReference>
<dbReference type="Gene3D" id="3.30.450.20">
    <property type="entry name" value="PAS domain"/>
    <property type="match status" value="1"/>
</dbReference>
<evidence type="ECO:0000256" key="5">
    <source>
        <dbReference type="ARBA" id="ARBA00023012"/>
    </source>
</evidence>
<feature type="domain" description="Histidine kinase" evidence="8">
    <location>
        <begin position="790"/>
        <end position="978"/>
    </location>
</feature>
<evidence type="ECO:0000259" key="9">
    <source>
        <dbReference type="PROSITE" id="PS50110"/>
    </source>
</evidence>
<keyword evidence="5" id="KW-0902">Two-component regulatory system</keyword>
<dbReference type="PROSITE" id="PS50110">
    <property type="entry name" value="RESPONSE_REGULATORY"/>
    <property type="match status" value="1"/>
</dbReference>
<dbReference type="GO" id="GO:0000155">
    <property type="term" value="F:phosphorelay sensor kinase activity"/>
    <property type="evidence" value="ECO:0007669"/>
    <property type="project" value="InterPro"/>
</dbReference>
<dbReference type="InterPro" id="IPR003661">
    <property type="entry name" value="HisK_dim/P_dom"/>
</dbReference>
<evidence type="ECO:0000313" key="12">
    <source>
        <dbReference type="Proteomes" id="UP000437065"/>
    </source>
</evidence>
<dbReference type="Pfam" id="PF02518">
    <property type="entry name" value="HATPase_c"/>
    <property type="match status" value="1"/>
</dbReference>
<name>A0A6B0SWG9_9EURY</name>
<protein>
    <recommendedName>
        <fullName evidence="2">histidine kinase</fullName>
        <ecNumber evidence="2">2.7.13.3</ecNumber>
    </recommendedName>
</protein>
<gene>
    <name evidence="11" type="ORF">GRX01_04425</name>
</gene>
<evidence type="ECO:0000256" key="4">
    <source>
        <dbReference type="ARBA" id="ARBA00022777"/>
    </source>
</evidence>
<dbReference type="SMART" id="SM00388">
    <property type="entry name" value="HisKA"/>
    <property type="match status" value="1"/>
</dbReference>
<evidence type="ECO:0000256" key="3">
    <source>
        <dbReference type="ARBA" id="ARBA00022679"/>
    </source>
</evidence>
<dbReference type="Gene3D" id="3.40.50.2300">
    <property type="match status" value="1"/>
</dbReference>
<dbReference type="EC" id="2.7.13.3" evidence="2"/>
<dbReference type="SUPFAM" id="SSF47384">
    <property type="entry name" value="Homodimeric domain of signal transducing histidine kinase"/>
    <property type="match status" value="1"/>
</dbReference>
<dbReference type="Pfam" id="PF13185">
    <property type="entry name" value="GAF_2"/>
    <property type="match status" value="2"/>
</dbReference>
<dbReference type="Gene3D" id="3.30.450.40">
    <property type="match status" value="3"/>
</dbReference>
<dbReference type="InterPro" id="IPR013656">
    <property type="entry name" value="PAS_4"/>
</dbReference>
<evidence type="ECO:0000256" key="1">
    <source>
        <dbReference type="ARBA" id="ARBA00000085"/>
    </source>
</evidence>
<feature type="region of interest" description="Disordered" evidence="7">
    <location>
        <begin position="196"/>
        <end position="216"/>
    </location>
</feature>
<evidence type="ECO:0000259" key="10">
    <source>
        <dbReference type="PROSITE" id="PS50112"/>
    </source>
</evidence>
<dbReference type="InterPro" id="IPR001789">
    <property type="entry name" value="Sig_transdc_resp-reg_receiver"/>
</dbReference>
<evidence type="ECO:0000256" key="7">
    <source>
        <dbReference type="SAM" id="MobiDB-lite"/>
    </source>
</evidence>
<dbReference type="SUPFAM" id="SSF55781">
    <property type="entry name" value="GAF domain-like"/>
    <property type="match status" value="3"/>
</dbReference>
<dbReference type="InterPro" id="IPR003594">
    <property type="entry name" value="HATPase_dom"/>
</dbReference>
<dbReference type="InterPro" id="IPR035965">
    <property type="entry name" value="PAS-like_dom_sf"/>
</dbReference>
<dbReference type="SUPFAM" id="SSF55785">
    <property type="entry name" value="PYP-like sensor domain (PAS domain)"/>
    <property type="match status" value="1"/>
</dbReference>
<dbReference type="Pfam" id="PF08448">
    <property type="entry name" value="PAS_4"/>
    <property type="match status" value="1"/>
</dbReference>
<dbReference type="InterPro" id="IPR029016">
    <property type="entry name" value="GAF-like_dom_sf"/>
</dbReference>
<dbReference type="CDD" id="cd00156">
    <property type="entry name" value="REC"/>
    <property type="match status" value="1"/>
</dbReference>
<dbReference type="SUPFAM" id="SSF55874">
    <property type="entry name" value="ATPase domain of HSP90 chaperone/DNA topoisomerase II/histidine kinase"/>
    <property type="match status" value="1"/>
</dbReference>
<feature type="domain" description="PAS" evidence="10">
    <location>
        <begin position="360"/>
        <end position="413"/>
    </location>
</feature>
<dbReference type="NCBIfam" id="TIGR00229">
    <property type="entry name" value="sensory_box"/>
    <property type="match status" value="1"/>
</dbReference>
<dbReference type="PROSITE" id="PS50109">
    <property type="entry name" value="HIS_KIN"/>
    <property type="match status" value="1"/>
</dbReference>
<keyword evidence="3" id="KW-0808">Transferase</keyword>
<dbReference type="SMART" id="SM00448">
    <property type="entry name" value="REC"/>
    <property type="match status" value="1"/>
</dbReference>
<dbReference type="SMART" id="SM00091">
    <property type="entry name" value="PAS"/>
    <property type="match status" value="1"/>
</dbReference>
<dbReference type="CDD" id="cd00075">
    <property type="entry name" value="HATPase"/>
    <property type="match status" value="1"/>
</dbReference>
<evidence type="ECO:0000313" key="11">
    <source>
        <dbReference type="EMBL" id="MXR40592.1"/>
    </source>
</evidence>
<dbReference type="PANTHER" id="PTHR43711">
    <property type="entry name" value="TWO-COMPONENT HISTIDINE KINASE"/>
    <property type="match status" value="1"/>
</dbReference>
<evidence type="ECO:0000256" key="6">
    <source>
        <dbReference type="PROSITE-ProRule" id="PRU00169"/>
    </source>
</evidence>
<dbReference type="InterPro" id="IPR005467">
    <property type="entry name" value="His_kinase_dom"/>
</dbReference>
<organism evidence="11 12">
    <name type="scientific">Halobaculum saliterrae</name>
    <dbReference type="NCBI Taxonomy" id="2073113"/>
    <lineage>
        <taxon>Archaea</taxon>
        <taxon>Methanobacteriati</taxon>
        <taxon>Methanobacteriota</taxon>
        <taxon>Stenosarchaea group</taxon>
        <taxon>Halobacteria</taxon>
        <taxon>Halobacteriales</taxon>
        <taxon>Haloferacaceae</taxon>
        <taxon>Halobaculum</taxon>
    </lineage>
</organism>